<feature type="domain" description="Transposase (putative) YhgA-like" evidence="2">
    <location>
        <begin position="4"/>
        <end position="102"/>
    </location>
</feature>
<dbReference type="AlphaFoldDB" id="M3ID85"/>
<evidence type="ECO:0000313" key="4">
    <source>
        <dbReference type="Proteomes" id="UP000011776"/>
    </source>
</evidence>
<sequence>FKTDKRYSVVIPFVFYHGERTWTLGNSFQDRFILSKNEEEVFKKYIPDFELELFDLSKVDLSRLESITLRVILGVVQKIWEGDASFLGYLGEVFELLTGLKNESKRVEIFQKLFLYIFNVREIEPTEITSLLSHSRYNREYEDLAMTTAEKLIKKGKFEGKLETAKNMLLDGASLEYVLKITGLTEQELKDYGVI</sequence>
<reference evidence="3 4" key="1">
    <citation type="submission" date="2013-02" db="EMBL/GenBank/DDBJ databases">
        <authorList>
            <person name="Harkins D.M."/>
            <person name="Durkin A.S."/>
            <person name="Brinkac L.M."/>
            <person name="Haft D.H."/>
            <person name="Selengut J.D."/>
            <person name="Sanka R."/>
            <person name="DePew J."/>
            <person name="Purushe J."/>
            <person name="Tulsiani S.M."/>
            <person name="Graham G.C."/>
            <person name="Burns M.-A."/>
            <person name="Dohnt M.F."/>
            <person name="Smythe L.D."/>
            <person name="McKay D.B."/>
            <person name="Craig S.B."/>
            <person name="Vinetz J.M."/>
            <person name="Sutton G.G."/>
            <person name="Nierman W.C."/>
            <person name="Fouts D.E."/>
        </authorList>
    </citation>
    <scope>NUCLEOTIDE SEQUENCE [LARGE SCALE GENOMIC DNA]</scope>
    <source>
        <strain evidence="3 4">LT2186</strain>
    </source>
</reference>
<evidence type="ECO:0000256" key="1">
    <source>
        <dbReference type="ARBA" id="ARBA00009787"/>
    </source>
</evidence>
<organism evidence="3 4">
    <name type="scientific">Leptospira interrogans serovar Grippotyphosa str. LT2186</name>
    <dbReference type="NCBI Taxonomy" id="1001599"/>
    <lineage>
        <taxon>Bacteria</taxon>
        <taxon>Pseudomonadati</taxon>
        <taxon>Spirochaetota</taxon>
        <taxon>Spirochaetia</taxon>
        <taxon>Leptospirales</taxon>
        <taxon>Leptospiraceae</taxon>
        <taxon>Leptospira</taxon>
    </lineage>
</organism>
<protein>
    <recommendedName>
        <fullName evidence="2">Transposase (putative) YhgA-like domain-containing protein</fullName>
    </recommendedName>
</protein>
<dbReference type="InterPro" id="IPR010106">
    <property type="entry name" value="RpnA"/>
</dbReference>
<evidence type="ECO:0000259" key="2">
    <source>
        <dbReference type="Pfam" id="PF04754"/>
    </source>
</evidence>
<dbReference type="GO" id="GO:1990238">
    <property type="term" value="F:double-stranded DNA endonuclease activity"/>
    <property type="evidence" value="ECO:0007669"/>
    <property type="project" value="TreeGrafter"/>
</dbReference>
<name>M3ID85_LEPIR</name>
<dbReference type="Proteomes" id="UP000011776">
    <property type="component" value="Unassembled WGS sequence"/>
</dbReference>
<dbReference type="PANTHER" id="PTHR34611:SF2">
    <property type="entry name" value="INACTIVE RECOMBINATION-PROMOTING NUCLEASE-LIKE PROTEIN RPNE-RELATED"/>
    <property type="match status" value="1"/>
</dbReference>
<comment type="caution">
    <text evidence="3">The sequence shown here is derived from an EMBL/GenBank/DDBJ whole genome shotgun (WGS) entry which is preliminary data.</text>
</comment>
<dbReference type="PANTHER" id="PTHR34611">
    <property type="match status" value="1"/>
</dbReference>
<gene>
    <name evidence="3" type="ORF">LEP1GSC151_0571</name>
</gene>
<dbReference type="NCBIfam" id="TIGR01784">
    <property type="entry name" value="T_den_put_tspse"/>
    <property type="match status" value="1"/>
</dbReference>
<feature type="non-terminal residue" evidence="3">
    <location>
        <position position="1"/>
    </location>
</feature>
<dbReference type="InterPro" id="IPR006842">
    <property type="entry name" value="Transposase_31"/>
</dbReference>
<dbReference type="InterPro" id="IPR051699">
    <property type="entry name" value="Rpn/YhgA-like_nuclease"/>
</dbReference>
<dbReference type="Pfam" id="PF04754">
    <property type="entry name" value="Transposase_31"/>
    <property type="match status" value="1"/>
</dbReference>
<proteinExistence type="inferred from homology"/>
<comment type="similarity">
    <text evidence="1">Belongs to the Rpn/YhgA-like nuclease family.</text>
</comment>
<dbReference type="GO" id="GO:0006310">
    <property type="term" value="P:DNA recombination"/>
    <property type="evidence" value="ECO:0007669"/>
    <property type="project" value="TreeGrafter"/>
</dbReference>
<dbReference type="EMBL" id="AFME02000023">
    <property type="protein sequence ID" value="EMG13301.1"/>
    <property type="molecule type" value="Genomic_DNA"/>
</dbReference>
<evidence type="ECO:0000313" key="3">
    <source>
        <dbReference type="EMBL" id="EMG13301.1"/>
    </source>
</evidence>
<accession>M3ID85</accession>